<dbReference type="AlphaFoldDB" id="A0A9D4AEU7"/>
<gene>
    <name evidence="1" type="ORF">J1N35_006659</name>
</gene>
<evidence type="ECO:0000313" key="1">
    <source>
        <dbReference type="EMBL" id="KAH1113281.1"/>
    </source>
</evidence>
<comment type="caution">
    <text evidence="1">The sequence shown here is derived from an EMBL/GenBank/DDBJ whole genome shotgun (WGS) entry which is preliminary data.</text>
</comment>
<evidence type="ECO:0000313" key="2">
    <source>
        <dbReference type="Proteomes" id="UP000828251"/>
    </source>
</evidence>
<name>A0A9D4AEU7_9ROSI</name>
<dbReference type="OrthoDB" id="1935929at2759"/>
<organism evidence="1 2">
    <name type="scientific">Gossypium stocksii</name>
    <dbReference type="NCBI Taxonomy" id="47602"/>
    <lineage>
        <taxon>Eukaryota</taxon>
        <taxon>Viridiplantae</taxon>
        <taxon>Streptophyta</taxon>
        <taxon>Embryophyta</taxon>
        <taxon>Tracheophyta</taxon>
        <taxon>Spermatophyta</taxon>
        <taxon>Magnoliopsida</taxon>
        <taxon>eudicotyledons</taxon>
        <taxon>Gunneridae</taxon>
        <taxon>Pentapetalae</taxon>
        <taxon>rosids</taxon>
        <taxon>malvids</taxon>
        <taxon>Malvales</taxon>
        <taxon>Malvaceae</taxon>
        <taxon>Malvoideae</taxon>
        <taxon>Gossypium</taxon>
    </lineage>
</organism>
<accession>A0A9D4AEU7</accession>
<keyword evidence="2" id="KW-1185">Reference proteome</keyword>
<protein>
    <recommendedName>
        <fullName evidence="3">RNase H type-1 domain-containing protein</fullName>
    </recommendedName>
</protein>
<reference evidence="1 2" key="1">
    <citation type="journal article" date="2021" name="Plant Biotechnol. J.">
        <title>Multi-omics assisted identification of the key and species-specific regulatory components of drought-tolerant mechanisms in Gossypium stocksii.</title>
        <authorList>
            <person name="Yu D."/>
            <person name="Ke L."/>
            <person name="Zhang D."/>
            <person name="Wu Y."/>
            <person name="Sun Y."/>
            <person name="Mei J."/>
            <person name="Sun J."/>
            <person name="Sun Y."/>
        </authorList>
    </citation>
    <scope>NUCLEOTIDE SEQUENCE [LARGE SCALE GENOMIC DNA]</scope>
    <source>
        <strain evidence="2">cv. E1</strain>
        <tissue evidence="1">Leaf</tissue>
    </source>
</reference>
<dbReference type="EMBL" id="JAIQCV010000003">
    <property type="protein sequence ID" value="KAH1113281.1"/>
    <property type="molecule type" value="Genomic_DNA"/>
</dbReference>
<evidence type="ECO:0008006" key="3">
    <source>
        <dbReference type="Google" id="ProtNLM"/>
    </source>
</evidence>
<proteinExistence type="predicted"/>
<sequence length="104" mass="11632">MEQNQSEMVKMHMNKEIIPKVKVCFDAAYDNRKSASGLVAWGPRDEFLASKVILHTNVPSPFAAEAYAGLEAVKLGRLMGLSEIHIKGDLRTIIEKCKKTKEND</sequence>
<dbReference type="Proteomes" id="UP000828251">
    <property type="component" value="Unassembled WGS sequence"/>
</dbReference>